<feature type="domain" description="Septum formation-related" evidence="2">
    <location>
        <begin position="62"/>
        <end position="285"/>
    </location>
</feature>
<name>A0AAU8PN27_CORPS</name>
<dbReference type="KEGG" id="coe:CP258_10215"/>
<evidence type="ECO:0000313" key="4">
    <source>
        <dbReference type="Proteomes" id="UP000006465"/>
    </source>
</evidence>
<evidence type="ECO:0000256" key="1">
    <source>
        <dbReference type="SAM" id="MobiDB-lite"/>
    </source>
</evidence>
<dbReference type="EMBL" id="CP003540">
    <property type="protein sequence ID" value="AFK17609.1"/>
    <property type="molecule type" value="Genomic_DNA"/>
</dbReference>
<proteinExistence type="predicted"/>
<evidence type="ECO:0000259" key="2">
    <source>
        <dbReference type="Pfam" id="PF13845"/>
    </source>
</evidence>
<dbReference type="InterPro" id="IPR026004">
    <property type="entry name" value="Septum_form"/>
</dbReference>
<protein>
    <recommendedName>
        <fullName evidence="2">Septum formation-related domain-containing protein</fullName>
    </recommendedName>
</protein>
<reference evidence="3 4" key="1">
    <citation type="journal article" date="2013" name="J. Biotechnol.">
        <title>Genome sequence of Corynebacterium pseudotuberculosis biovar equi strain 258 and prediction of antigenic targets to improve biotechnological vaccine production.</title>
        <authorList>
            <person name="Soares S.C."/>
            <person name="Trost E."/>
            <person name="Ramos R.T."/>
            <person name="Carneiro A.R."/>
            <person name="Santos A.R."/>
            <person name="Pinto A.C."/>
            <person name="Barbosa E."/>
            <person name="Aburjaile F."/>
            <person name="Ali A."/>
            <person name="Diniz C.A."/>
            <person name="Hassan S.S."/>
            <person name="Fiaux K."/>
            <person name="Guimaraes L.C."/>
            <person name="Bakhtiar S.M."/>
            <person name="Pereira U."/>
            <person name="Almeida S.S."/>
            <person name="Abreu V.A."/>
            <person name="Rocha F.S."/>
            <person name="Dorella F.A."/>
            <person name="Miyoshi A."/>
            <person name="Silva A."/>
            <person name="Azevedo V."/>
            <person name="Tauch A."/>
        </authorList>
    </citation>
    <scope>NUCLEOTIDE SEQUENCE [LARGE SCALE GENOMIC DNA]</scope>
    <source>
        <strain evidence="3 4">258</strain>
    </source>
</reference>
<accession>A0AAU8PN27</accession>
<sequence length="338" mass="36384">MTQSWRSATAVRILLVGALVSTAGVGAYSFSSQSEGSSKQSQSRPSSDSKASAASFTTADSGSCLTWKDDQGKITNFEQADCAGEHRFEVSSREDLRAYPASEFGSEAPMPDLTRQAQLREELCLNPTIQYMKGTFDQMGKYSVASILPPQDAWSKGDRTLLCGVQATDDKGTLIPTSGRAAEQDQSRIFRPEECVLVDAASATRVVDCAADHQMEITAIVDLQPVFPEGTPSLEQQDTHLRQVCTQAAQDYLGGDDPLYFSTLQPFWTTLPENSWAGGSRSVNCALVFGQDRKFATLAGGARTGFTINGQPPASRPVRAPIVNPEALIGPHPEPARP</sequence>
<gene>
    <name evidence="3" type="ORF">CP258_10215</name>
</gene>
<dbReference type="GeneID" id="93973694"/>
<organism evidence="3 4">
    <name type="scientific">Corynebacterium pseudotuberculosis 258</name>
    <dbReference type="NCBI Taxonomy" id="1168865"/>
    <lineage>
        <taxon>Bacteria</taxon>
        <taxon>Bacillati</taxon>
        <taxon>Actinomycetota</taxon>
        <taxon>Actinomycetes</taxon>
        <taxon>Mycobacteriales</taxon>
        <taxon>Corynebacteriaceae</taxon>
        <taxon>Corynebacterium</taxon>
    </lineage>
</organism>
<feature type="region of interest" description="Disordered" evidence="1">
    <location>
        <begin position="30"/>
        <end position="54"/>
    </location>
</feature>
<dbReference type="Pfam" id="PF13845">
    <property type="entry name" value="Septum_form"/>
    <property type="match status" value="1"/>
</dbReference>
<evidence type="ECO:0000313" key="3">
    <source>
        <dbReference type="EMBL" id="AFK17609.1"/>
    </source>
</evidence>
<dbReference type="RefSeq" id="WP_013242834.1">
    <property type="nucleotide sequence ID" value="NC_017945.3"/>
</dbReference>
<dbReference type="Proteomes" id="UP000006465">
    <property type="component" value="Chromosome"/>
</dbReference>
<dbReference type="AlphaFoldDB" id="A0AAU8PN27"/>